<proteinExistence type="predicted"/>
<comment type="caution">
    <text evidence="2">The sequence shown here is derived from an EMBL/GenBank/DDBJ whole genome shotgun (WGS) entry which is preliminary data.</text>
</comment>
<protein>
    <submittedName>
        <fullName evidence="2">Uncharacterized protein</fullName>
    </submittedName>
</protein>
<name>A0AAV3NZ90_LITER</name>
<dbReference type="AlphaFoldDB" id="A0AAV3NZ90"/>
<keyword evidence="3" id="KW-1185">Reference proteome</keyword>
<reference evidence="2 3" key="1">
    <citation type="submission" date="2024-01" db="EMBL/GenBank/DDBJ databases">
        <title>The complete chloroplast genome sequence of Lithospermum erythrorhizon: insights into the phylogenetic relationship among Boraginaceae species and the maternal lineages of purple gromwells.</title>
        <authorList>
            <person name="Okada T."/>
            <person name="Watanabe K."/>
        </authorList>
    </citation>
    <scope>NUCLEOTIDE SEQUENCE [LARGE SCALE GENOMIC DNA]</scope>
</reference>
<evidence type="ECO:0000313" key="2">
    <source>
        <dbReference type="EMBL" id="GAA0144730.1"/>
    </source>
</evidence>
<gene>
    <name evidence="2" type="ORF">LIER_42823</name>
</gene>
<evidence type="ECO:0000313" key="3">
    <source>
        <dbReference type="Proteomes" id="UP001454036"/>
    </source>
</evidence>
<organism evidence="2 3">
    <name type="scientific">Lithospermum erythrorhizon</name>
    <name type="common">Purple gromwell</name>
    <name type="synonym">Lithospermum officinale var. erythrorhizon</name>
    <dbReference type="NCBI Taxonomy" id="34254"/>
    <lineage>
        <taxon>Eukaryota</taxon>
        <taxon>Viridiplantae</taxon>
        <taxon>Streptophyta</taxon>
        <taxon>Embryophyta</taxon>
        <taxon>Tracheophyta</taxon>
        <taxon>Spermatophyta</taxon>
        <taxon>Magnoliopsida</taxon>
        <taxon>eudicotyledons</taxon>
        <taxon>Gunneridae</taxon>
        <taxon>Pentapetalae</taxon>
        <taxon>asterids</taxon>
        <taxon>lamiids</taxon>
        <taxon>Boraginales</taxon>
        <taxon>Boraginaceae</taxon>
        <taxon>Boraginoideae</taxon>
        <taxon>Lithospermeae</taxon>
        <taxon>Lithospermum</taxon>
    </lineage>
</organism>
<feature type="region of interest" description="Disordered" evidence="1">
    <location>
        <begin position="1"/>
        <end position="24"/>
    </location>
</feature>
<sequence>MIAKKNPKPKGLRGSDLGEEGAQHCPATLPCTANYTPPGVVLEICASKAFPLPAGGEGSLVDTISLCLGSPKLLVVGDLTPEVLQLLL</sequence>
<dbReference type="Proteomes" id="UP001454036">
    <property type="component" value="Unassembled WGS sequence"/>
</dbReference>
<feature type="compositionally biased region" description="Basic residues" evidence="1">
    <location>
        <begin position="1"/>
        <end position="11"/>
    </location>
</feature>
<dbReference type="EMBL" id="BAABME010031194">
    <property type="protein sequence ID" value="GAA0144730.1"/>
    <property type="molecule type" value="Genomic_DNA"/>
</dbReference>
<evidence type="ECO:0000256" key="1">
    <source>
        <dbReference type="SAM" id="MobiDB-lite"/>
    </source>
</evidence>
<accession>A0AAV3NZ90</accession>